<proteinExistence type="predicted"/>
<dbReference type="Proteomes" id="UP001153387">
    <property type="component" value="Unassembled WGS sequence"/>
</dbReference>
<dbReference type="EMBL" id="JAPDHZ010000003">
    <property type="protein sequence ID" value="MDG0791935.1"/>
    <property type="molecule type" value="Genomic_DNA"/>
</dbReference>
<keyword evidence="2" id="KW-1185">Reference proteome</keyword>
<comment type="caution">
    <text evidence="1">The sequence shown here is derived from an EMBL/GenBank/DDBJ whole genome shotgun (WGS) entry which is preliminary data.</text>
</comment>
<name>A0A9X4KH83_9BACL</name>
<accession>A0A9X4KH83</accession>
<evidence type="ECO:0000313" key="1">
    <source>
        <dbReference type="EMBL" id="MDG0791935.1"/>
    </source>
</evidence>
<evidence type="ECO:0000313" key="2">
    <source>
        <dbReference type="Proteomes" id="UP001153387"/>
    </source>
</evidence>
<sequence>MTDAERIVHYEDELKRAEQRLEFINVPCPARDRQEGVVKALKELLAGLYQKVS</sequence>
<dbReference type="RefSeq" id="WP_277565774.1">
    <property type="nucleotide sequence ID" value="NZ_JAPDHZ010000003.1"/>
</dbReference>
<reference evidence="1 2" key="1">
    <citation type="submission" date="2022-10" db="EMBL/GenBank/DDBJ databases">
        <title>Comparative genomic analysis of Cohnella hashimotonis sp. nov., isolated from the International Space Station.</title>
        <authorList>
            <person name="Simpson A."/>
            <person name="Venkateswaran K."/>
        </authorList>
    </citation>
    <scope>NUCLEOTIDE SEQUENCE [LARGE SCALE GENOMIC DNA]</scope>
    <source>
        <strain evidence="1 2">DSM 18997</strain>
    </source>
</reference>
<dbReference type="AlphaFoldDB" id="A0A9X4KH83"/>
<gene>
    <name evidence="1" type="ORF">OMP38_14540</name>
</gene>
<organism evidence="1 2">
    <name type="scientific">Cohnella ginsengisoli</name>
    <dbReference type="NCBI Taxonomy" id="425004"/>
    <lineage>
        <taxon>Bacteria</taxon>
        <taxon>Bacillati</taxon>
        <taxon>Bacillota</taxon>
        <taxon>Bacilli</taxon>
        <taxon>Bacillales</taxon>
        <taxon>Paenibacillaceae</taxon>
        <taxon>Cohnella</taxon>
    </lineage>
</organism>
<protein>
    <submittedName>
        <fullName evidence="1">Uncharacterized protein</fullName>
    </submittedName>
</protein>